<feature type="domain" description="Flagellar basal-body/hook protein C-terminal" evidence="7">
    <location>
        <begin position="392"/>
        <end position="434"/>
    </location>
</feature>
<proteinExistence type="inferred from homology"/>
<dbReference type="Pfam" id="PF00460">
    <property type="entry name" value="Flg_bb_rod"/>
    <property type="match status" value="1"/>
</dbReference>
<dbReference type="PANTHER" id="PTHR30435">
    <property type="entry name" value="FLAGELLAR PROTEIN"/>
    <property type="match status" value="1"/>
</dbReference>
<dbReference type="InterPro" id="IPR037058">
    <property type="entry name" value="Falgellar_hook_FlgE_sf"/>
</dbReference>
<evidence type="ECO:0000259" key="6">
    <source>
        <dbReference type="Pfam" id="PF00460"/>
    </source>
</evidence>
<dbReference type="Pfam" id="PF07559">
    <property type="entry name" value="FlgE_D2"/>
    <property type="match status" value="1"/>
</dbReference>
<dbReference type="EMBL" id="CP042239">
    <property type="protein sequence ID" value="QDX25764.1"/>
    <property type="molecule type" value="Genomic_DNA"/>
</dbReference>
<keyword evidence="10" id="KW-0969">Cilium</keyword>
<dbReference type="SUPFAM" id="SSF117143">
    <property type="entry name" value="Flagellar hook protein flgE"/>
    <property type="match status" value="1"/>
</dbReference>
<comment type="similarity">
    <text evidence="2 5">Belongs to the flagella basal body rod proteins family.</text>
</comment>
<dbReference type="Pfam" id="PF06429">
    <property type="entry name" value="Flg_bbr_C"/>
    <property type="match status" value="1"/>
</dbReference>
<protein>
    <recommendedName>
        <fullName evidence="3 5">Flagellar hook protein FlgE</fullName>
    </recommendedName>
</protein>
<comment type="subcellular location">
    <subcellularLocation>
        <location evidence="1 5">Bacterial flagellum basal body</location>
    </subcellularLocation>
</comment>
<dbReference type="InterPro" id="IPR011491">
    <property type="entry name" value="FlgE_D2"/>
</dbReference>
<dbReference type="Gene3D" id="2.60.98.20">
    <property type="entry name" value="Flagellar hook protein FlgE"/>
    <property type="match status" value="1"/>
</dbReference>
<keyword evidence="10" id="KW-0282">Flagellum</keyword>
<dbReference type="PROSITE" id="PS00588">
    <property type="entry name" value="FLAGELLA_BB_ROD"/>
    <property type="match status" value="1"/>
</dbReference>
<dbReference type="GO" id="GO:0071978">
    <property type="term" value="P:bacterial-type flagellum-dependent swarming motility"/>
    <property type="evidence" value="ECO:0007669"/>
    <property type="project" value="TreeGrafter"/>
</dbReference>
<accession>A0A518REB6</accession>
<evidence type="ECO:0000259" key="8">
    <source>
        <dbReference type="Pfam" id="PF07559"/>
    </source>
</evidence>
<evidence type="ECO:0000256" key="4">
    <source>
        <dbReference type="ARBA" id="ARBA00023143"/>
    </source>
</evidence>
<gene>
    <name evidence="10" type="ORF">FPZ54_06840</name>
</gene>
<name>A0A518REB6_9SPHN</name>
<evidence type="ECO:0000313" key="11">
    <source>
        <dbReference type="Proteomes" id="UP000318055"/>
    </source>
</evidence>
<evidence type="ECO:0000256" key="2">
    <source>
        <dbReference type="ARBA" id="ARBA00009677"/>
    </source>
</evidence>
<dbReference type="KEGG" id="ssua:FPZ54_06840"/>
<dbReference type="InterPro" id="IPR053967">
    <property type="entry name" value="LlgE_F_G-like_D1"/>
</dbReference>
<dbReference type="PANTHER" id="PTHR30435:SF1">
    <property type="entry name" value="FLAGELLAR HOOK PROTEIN FLGE"/>
    <property type="match status" value="1"/>
</dbReference>
<keyword evidence="10" id="KW-0966">Cell projection</keyword>
<organism evidence="10 11">
    <name type="scientific">Sphingomonas suaedae</name>
    <dbReference type="NCBI Taxonomy" id="2599297"/>
    <lineage>
        <taxon>Bacteria</taxon>
        <taxon>Pseudomonadati</taxon>
        <taxon>Pseudomonadota</taxon>
        <taxon>Alphaproteobacteria</taxon>
        <taxon>Sphingomonadales</taxon>
        <taxon>Sphingomonadaceae</taxon>
        <taxon>Sphingomonas</taxon>
    </lineage>
</organism>
<dbReference type="RefSeq" id="WP_145845964.1">
    <property type="nucleotide sequence ID" value="NZ_CP042239.1"/>
</dbReference>
<keyword evidence="4 5" id="KW-0975">Bacterial flagellum</keyword>
<keyword evidence="11" id="KW-1185">Reference proteome</keyword>
<evidence type="ECO:0000256" key="1">
    <source>
        <dbReference type="ARBA" id="ARBA00004117"/>
    </source>
</evidence>
<dbReference type="InterPro" id="IPR020013">
    <property type="entry name" value="Flagellar_FlgE/F/G"/>
</dbReference>
<dbReference type="Proteomes" id="UP000318055">
    <property type="component" value="Chromosome"/>
</dbReference>
<dbReference type="AlphaFoldDB" id="A0A518REB6"/>
<dbReference type="Pfam" id="PF22692">
    <property type="entry name" value="LlgE_F_G_D1"/>
    <property type="match status" value="1"/>
</dbReference>
<feature type="domain" description="Flagellar basal body rod protein N-terminal" evidence="6">
    <location>
        <begin position="7"/>
        <end position="37"/>
    </location>
</feature>
<evidence type="ECO:0000256" key="5">
    <source>
        <dbReference type="RuleBase" id="RU362116"/>
    </source>
</evidence>
<dbReference type="InterPro" id="IPR001444">
    <property type="entry name" value="Flag_bb_rod_N"/>
</dbReference>
<evidence type="ECO:0000313" key="10">
    <source>
        <dbReference type="EMBL" id="QDX25764.1"/>
    </source>
</evidence>
<feature type="domain" description="Flagellar hook protein FlgE D2" evidence="8">
    <location>
        <begin position="195"/>
        <end position="315"/>
    </location>
</feature>
<dbReference type="InterPro" id="IPR037925">
    <property type="entry name" value="FlgE/F/G-like"/>
</dbReference>
<dbReference type="NCBIfam" id="TIGR03506">
    <property type="entry name" value="FlgEFG_subfam"/>
    <property type="match status" value="1"/>
</dbReference>
<dbReference type="InterPro" id="IPR019776">
    <property type="entry name" value="Flagellar_basal_body_rod_CS"/>
</dbReference>
<dbReference type="GO" id="GO:0005829">
    <property type="term" value="C:cytosol"/>
    <property type="evidence" value="ECO:0007669"/>
    <property type="project" value="TreeGrafter"/>
</dbReference>
<feature type="domain" description="Flagellar hook protein FlgE/F/G-like D1" evidence="9">
    <location>
        <begin position="86"/>
        <end position="131"/>
    </location>
</feature>
<dbReference type="InterPro" id="IPR010930">
    <property type="entry name" value="Flg_bb/hook_C_dom"/>
</dbReference>
<dbReference type="OrthoDB" id="8372879at2"/>
<comment type="function">
    <text evidence="5">A flexible structure which links the flagellar filament to the drive apparatus in the basal body.</text>
</comment>
<evidence type="ECO:0000259" key="7">
    <source>
        <dbReference type="Pfam" id="PF06429"/>
    </source>
</evidence>
<evidence type="ECO:0000256" key="3">
    <source>
        <dbReference type="ARBA" id="ARBA00019015"/>
    </source>
</evidence>
<evidence type="ECO:0000259" key="9">
    <source>
        <dbReference type="Pfam" id="PF22692"/>
    </source>
</evidence>
<sequence length="436" mass="45256">MSLYSALYAGVSGLGAEATAMAVVADNISNINTIGYKGSDIQFRTLVSDGRAKSTYTAGGVMAAPQALISKQGLLQASSSTTDLGIEGAGFFVVREAIGSANEGVAFTRAGSFRPDEFGYLRNASGMYLQGWRLDNYGEFVNTGNVGALEPVRVSDLTGSAAPTTLIDIRANLQSTAEAYAGVYAAGDMANGTVTPSFSRSFDIFDAQGTSHRVTMAYVRTGPNAWQGELYADPAADVTAPGGVLASGEIRFNPDGSLIMDDSVYTSELFNPVDISWTNGAGSVPMRLGLGSNGTISGLSQFGSESALIAATTDGGVLGNIASIQVSETGQLSAVFDNGVTRPVFQLPVATFPNPDGLTRLSGNAYLMSDKSGNASIDIAGALGAGTIRASTLEASTVDLAQEFSNMIRFQRAYSAASKIITTVDDMLQEVSNLKR</sequence>
<dbReference type="GO" id="GO:0009425">
    <property type="term" value="C:bacterial-type flagellum basal body"/>
    <property type="evidence" value="ECO:0007669"/>
    <property type="project" value="UniProtKB-SubCell"/>
</dbReference>
<reference evidence="10 11" key="1">
    <citation type="submission" date="2019-07" db="EMBL/GenBank/DDBJ databases">
        <title>Sphingomonas alkalisoli sp. nov., isolated from rhizosphere soil of Suaedae salsa.</title>
        <authorList>
            <person name="Zhang H."/>
            <person name="Xu L."/>
            <person name="Zhang J.-X."/>
            <person name="Sun J.-Q."/>
        </authorList>
    </citation>
    <scope>NUCLEOTIDE SEQUENCE [LARGE SCALE GENOMIC DNA]</scope>
    <source>
        <strain evidence="10 11">XS-10</strain>
    </source>
</reference>
<dbReference type="GO" id="GO:0009424">
    <property type="term" value="C:bacterial-type flagellum hook"/>
    <property type="evidence" value="ECO:0007669"/>
    <property type="project" value="TreeGrafter"/>
</dbReference>